<reference evidence="2" key="1">
    <citation type="submission" date="2020-12" db="EMBL/GenBank/DDBJ databases">
        <authorList>
            <person name="Huq M.A."/>
        </authorList>
    </citation>
    <scope>NUCLEOTIDE SEQUENCE</scope>
    <source>
        <strain evidence="2">MAHUQ-46</strain>
    </source>
</reference>
<comment type="caution">
    <text evidence="2">The sequence shown here is derived from an EMBL/GenBank/DDBJ whole genome shotgun (WGS) entry which is preliminary data.</text>
</comment>
<dbReference type="InterPro" id="IPR050312">
    <property type="entry name" value="IolE/XylAMocC-like"/>
</dbReference>
<protein>
    <submittedName>
        <fullName evidence="2">Sugar phosphate isomerase/epimerase</fullName>
    </submittedName>
</protein>
<feature type="domain" description="Xylose isomerase-like TIM barrel" evidence="1">
    <location>
        <begin position="21"/>
        <end position="279"/>
    </location>
</feature>
<dbReference type="GO" id="GO:0016853">
    <property type="term" value="F:isomerase activity"/>
    <property type="evidence" value="ECO:0007669"/>
    <property type="project" value="UniProtKB-KW"/>
</dbReference>
<organism evidence="2 3">
    <name type="scientific">Paenibacillus roseus</name>
    <dbReference type="NCBI Taxonomy" id="2798579"/>
    <lineage>
        <taxon>Bacteria</taxon>
        <taxon>Bacillati</taxon>
        <taxon>Bacillota</taxon>
        <taxon>Bacilli</taxon>
        <taxon>Bacillales</taxon>
        <taxon>Paenibacillaceae</taxon>
        <taxon>Paenibacillus</taxon>
    </lineage>
</organism>
<dbReference type="Proteomes" id="UP000640274">
    <property type="component" value="Unassembled WGS sequence"/>
</dbReference>
<dbReference type="InterPro" id="IPR036237">
    <property type="entry name" value="Xyl_isomerase-like_sf"/>
</dbReference>
<dbReference type="SUPFAM" id="SSF51658">
    <property type="entry name" value="Xylose isomerase-like"/>
    <property type="match status" value="1"/>
</dbReference>
<proteinExistence type="predicted"/>
<dbReference type="RefSeq" id="WP_199018542.1">
    <property type="nucleotide sequence ID" value="NZ_JAELUP010000016.1"/>
</dbReference>
<gene>
    <name evidence="2" type="ORF">JFN88_06585</name>
</gene>
<name>A0A934MQ29_9BACL</name>
<dbReference type="Gene3D" id="3.20.20.150">
    <property type="entry name" value="Divalent-metal-dependent TIM barrel enzymes"/>
    <property type="match status" value="1"/>
</dbReference>
<dbReference type="InterPro" id="IPR013022">
    <property type="entry name" value="Xyl_isomerase-like_TIM-brl"/>
</dbReference>
<evidence type="ECO:0000259" key="1">
    <source>
        <dbReference type="Pfam" id="PF01261"/>
    </source>
</evidence>
<accession>A0A934MQ29</accession>
<evidence type="ECO:0000313" key="2">
    <source>
        <dbReference type="EMBL" id="MBJ6360984.1"/>
    </source>
</evidence>
<evidence type="ECO:0000313" key="3">
    <source>
        <dbReference type="Proteomes" id="UP000640274"/>
    </source>
</evidence>
<keyword evidence="3" id="KW-1185">Reference proteome</keyword>
<dbReference type="AlphaFoldDB" id="A0A934MQ29"/>
<dbReference type="PANTHER" id="PTHR12110">
    <property type="entry name" value="HYDROXYPYRUVATE ISOMERASE"/>
    <property type="match status" value="1"/>
</dbReference>
<keyword evidence="2" id="KW-0413">Isomerase</keyword>
<dbReference type="EMBL" id="JAELUP010000016">
    <property type="protein sequence ID" value="MBJ6360984.1"/>
    <property type="molecule type" value="Genomic_DNA"/>
</dbReference>
<dbReference type="Pfam" id="PF01261">
    <property type="entry name" value="AP_endonuc_2"/>
    <property type="match status" value="1"/>
</dbReference>
<sequence>MKLSVFTVATPDLSPEQLTASAKEAGLDGIEWRFKETPEEFKNEAPSFWRNNLCSISPFEDESGWDRYKQAAASASLEHVSVTPYLTAGDLKATEKVLQAAQYLGASIIRLGVPGYNRTESFGSLFQKERDYLKEAESLCKQYGVKGVIETHHATISPSASSAYRLVEGLDPKWIGVLYDPGNMVHEGFENYRMGMELLGPYLAHVHIKNAGWFRQGEQLSAREYVWSSKWVGITEGIVPLRQVIEDLRAVNYNGYLGLEDFSGQYSSVTMMKHYVQLMKELLQESLQEG</sequence>